<dbReference type="EMBL" id="LLXL01000901">
    <property type="protein sequence ID" value="PKK67930.1"/>
    <property type="molecule type" value="Genomic_DNA"/>
</dbReference>
<feature type="transmembrane region" description="Helical" evidence="1">
    <location>
        <begin position="55"/>
        <end position="76"/>
    </location>
</feature>
<evidence type="ECO:0000256" key="1">
    <source>
        <dbReference type="SAM" id="Phobius"/>
    </source>
</evidence>
<reference evidence="2 3" key="1">
    <citation type="submission" date="2016-04" db="EMBL/GenBank/DDBJ databases">
        <title>Genome analyses suggest a sexual origin of heterokaryosis in a supposedly ancient asexual fungus.</title>
        <authorList>
            <person name="Ropars J."/>
            <person name="Sedzielewska K."/>
            <person name="Noel J."/>
            <person name="Charron P."/>
            <person name="Farinelli L."/>
            <person name="Marton T."/>
            <person name="Kruger M."/>
            <person name="Pelin A."/>
            <person name="Brachmann A."/>
            <person name="Corradi N."/>
        </authorList>
    </citation>
    <scope>NUCLEOTIDE SEQUENCE [LARGE SCALE GENOMIC DNA]</scope>
    <source>
        <strain evidence="2 3">C2</strain>
    </source>
</reference>
<name>A0A2N1N249_9GLOM</name>
<keyword evidence="1" id="KW-1133">Transmembrane helix</keyword>
<reference evidence="2 3" key="2">
    <citation type="submission" date="2017-10" db="EMBL/GenBank/DDBJ databases">
        <title>Extensive intraspecific genome diversity in a model arbuscular mycorrhizal fungus.</title>
        <authorList>
            <person name="Chen E.C.H."/>
            <person name="Morin E."/>
            <person name="Baudet D."/>
            <person name="Noel J."/>
            <person name="Ndikumana S."/>
            <person name="Charron P."/>
            <person name="St-Onge C."/>
            <person name="Giorgi J."/>
            <person name="Grigoriev I.V."/>
            <person name="Roux C."/>
            <person name="Martin F.M."/>
            <person name="Corradi N."/>
        </authorList>
    </citation>
    <scope>NUCLEOTIDE SEQUENCE [LARGE SCALE GENOMIC DNA]</scope>
    <source>
        <strain evidence="2 3">C2</strain>
    </source>
</reference>
<dbReference type="AlphaFoldDB" id="A0A2N1N249"/>
<comment type="caution">
    <text evidence="2">The sequence shown here is derived from an EMBL/GenBank/DDBJ whole genome shotgun (WGS) entry which is preliminary data.</text>
</comment>
<accession>A0A2N1N249</accession>
<evidence type="ECO:0000313" key="3">
    <source>
        <dbReference type="Proteomes" id="UP000233469"/>
    </source>
</evidence>
<organism evidence="2 3">
    <name type="scientific">Rhizophagus irregularis</name>
    <dbReference type="NCBI Taxonomy" id="588596"/>
    <lineage>
        <taxon>Eukaryota</taxon>
        <taxon>Fungi</taxon>
        <taxon>Fungi incertae sedis</taxon>
        <taxon>Mucoromycota</taxon>
        <taxon>Glomeromycotina</taxon>
        <taxon>Glomeromycetes</taxon>
        <taxon>Glomerales</taxon>
        <taxon>Glomeraceae</taxon>
        <taxon>Rhizophagus</taxon>
    </lineage>
</organism>
<keyword evidence="1" id="KW-0472">Membrane</keyword>
<gene>
    <name evidence="2" type="ORF">RhiirC2_557758</name>
</gene>
<keyword evidence="1" id="KW-0812">Transmembrane</keyword>
<sequence>MSCIVSFSCTMTFCIGSKEFYSILLRLLFLFALPDRYIMSMGPAQKASLTSLINLYLYSVKLYADSIFVVIFKGFINKLLVKTIFSFLKNFGWNDHQKEFPLKE</sequence>
<dbReference type="Proteomes" id="UP000233469">
    <property type="component" value="Unassembled WGS sequence"/>
</dbReference>
<evidence type="ECO:0000313" key="2">
    <source>
        <dbReference type="EMBL" id="PKK67930.1"/>
    </source>
</evidence>
<proteinExistence type="predicted"/>
<protein>
    <submittedName>
        <fullName evidence="2">Uncharacterized protein</fullName>
    </submittedName>
</protein>
<feature type="transmembrane region" description="Helical" evidence="1">
    <location>
        <begin position="20"/>
        <end position="39"/>
    </location>
</feature>